<dbReference type="AlphaFoldDB" id="A0A8E2JRT5"/>
<keyword evidence="1" id="KW-0472">Membrane</keyword>
<keyword evidence="3" id="KW-1185">Reference proteome</keyword>
<reference evidence="2 3" key="1">
    <citation type="journal article" date="2016" name="Nat. Commun.">
        <title>Ectomycorrhizal ecology is imprinted in the genome of the dominant symbiotic fungus Cenococcum geophilum.</title>
        <authorList>
            <consortium name="DOE Joint Genome Institute"/>
            <person name="Peter M."/>
            <person name="Kohler A."/>
            <person name="Ohm R.A."/>
            <person name="Kuo A."/>
            <person name="Krutzmann J."/>
            <person name="Morin E."/>
            <person name="Arend M."/>
            <person name="Barry K.W."/>
            <person name="Binder M."/>
            <person name="Choi C."/>
            <person name="Clum A."/>
            <person name="Copeland A."/>
            <person name="Grisel N."/>
            <person name="Haridas S."/>
            <person name="Kipfer T."/>
            <person name="LaButti K."/>
            <person name="Lindquist E."/>
            <person name="Lipzen A."/>
            <person name="Maire R."/>
            <person name="Meier B."/>
            <person name="Mihaltcheva S."/>
            <person name="Molinier V."/>
            <person name="Murat C."/>
            <person name="Poggeler S."/>
            <person name="Quandt C.A."/>
            <person name="Sperisen C."/>
            <person name="Tritt A."/>
            <person name="Tisserant E."/>
            <person name="Crous P.W."/>
            <person name="Henrissat B."/>
            <person name="Nehls U."/>
            <person name="Egli S."/>
            <person name="Spatafora J.W."/>
            <person name="Grigoriev I.V."/>
            <person name="Martin F.M."/>
        </authorList>
    </citation>
    <scope>NUCLEOTIDE SEQUENCE [LARGE SCALE GENOMIC DNA]</scope>
    <source>
        <strain evidence="2 3">CBS 207.34</strain>
    </source>
</reference>
<dbReference type="EMBL" id="KV749920">
    <property type="protein sequence ID" value="OCL07169.1"/>
    <property type="molecule type" value="Genomic_DNA"/>
</dbReference>
<dbReference type="Proteomes" id="UP000250140">
    <property type="component" value="Unassembled WGS sequence"/>
</dbReference>
<sequence length="51" mass="5657">MYSEPAGFLSILVYFYSGYLFYVSVVDAVENMLKYETPCAGACNATLSKTE</sequence>
<keyword evidence="1" id="KW-1133">Transmembrane helix</keyword>
<gene>
    <name evidence="2" type="ORF">AOQ84DRAFT_63249</name>
</gene>
<name>A0A8E2JRT5_9PEZI</name>
<protein>
    <submittedName>
        <fullName evidence="2">Uncharacterized protein</fullName>
    </submittedName>
</protein>
<keyword evidence="1" id="KW-0812">Transmembrane</keyword>
<proteinExistence type="predicted"/>
<evidence type="ECO:0000313" key="3">
    <source>
        <dbReference type="Proteomes" id="UP000250140"/>
    </source>
</evidence>
<organism evidence="2 3">
    <name type="scientific">Glonium stellatum</name>
    <dbReference type="NCBI Taxonomy" id="574774"/>
    <lineage>
        <taxon>Eukaryota</taxon>
        <taxon>Fungi</taxon>
        <taxon>Dikarya</taxon>
        <taxon>Ascomycota</taxon>
        <taxon>Pezizomycotina</taxon>
        <taxon>Dothideomycetes</taxon>
        <taxon>Pleosporomycetidae</taxon>
        <taxon>Gloniales</taxon>
        <taxon>Gloniaceae</taxon>
        <taxon>Glonium</taxon>
    </lineage>
</organism>
<accession>A0A8E2JRT5</accession>
<evidence type="ECO:0000256" key="1">
    <source>
        <dbReference type="SAM" id="Phobius"/>
    </source>
</evidence>
<evidence type="ECO:0000313" key="2">
    <source>
        <dbReference type="EMBL" id="OCL07169.1"/>
    </source>
</evidence>
<feature type="transmembrane region" description="Helical" evidence="1">
    <location>
        <begin position="6"/>
        <end position="25"/>
    </location>
</feature>